<proteinExistence type="predicted"/>
<feature type="domain" description="Ig-like" evidence="4">
    <location>
        <begin position="219"/>
        <end position="306"/>
    </location>
</feature>
<dbReference type="OrthoDB" id="8890485at2759"/>
<dbReference type="GO" id="GO:0048007">
    <property type="term" value="P:antigen processing and presentation, exogenous lipid antigen via MHC class Ib"/>
    <property type="evidence" value="ECO:0007669"/>
    <property type="project" value="TreeGrafter"/>
</dbReference>
<dbReference type="GO" id="GO:0030883">
    <property type="term" value="F:endogenous lipid antigen binding"/>
    <property type="evidence" value="ECO:0007669"/>
    <property type="project" value="TreeGrafter"/>
</dbReference>
<dbReference type="PANTHER" id="PTHR16675">
    <property type="entry name" value="MHC CLASS I-RELATED"/>
    <property type="match status" value="1"/>
</dbReference>
<dbReference type="SUPFAM" id="SSF48726">
    <property type="entry name" value="Immunoglobulin"/>
    <property type="match status" value="1"/>
</dbReference>
<dbReference type="Proteomes" id="UP000695026">
    <property type="component" value="Unplaced"/>
</dbReference>
<dbReference type="GeneID" id="103054990"/>
<keyword evidence="5" id="KW-1185">Reference proteome</keyword>
<keyword evidence="2" id="KW-0472">Membrane</keyword>
<dbReference type="InterPro" id="IPR037055">
    <property type="entry name" value="MHC_I-like_Ag-recog_sf"/>
</dbReference>
<dbReference type="GO" id="GO:0006955">
    <property type="term" value="P:immune response"/>
    <property type="evidence" value="ECO:0007669"/>
    <property type="project" value="TreeGrafter"/>
</dbReference>
<accession>A0A9F2WHQ0</accession>
<dbReference type="GO" id="GO:0009897">
    <property type="term" value="C:external side of plasma membrane"/>
    <property type="evidence" value="ECO:0007669"/>
    <property type="project" value="TreeGrafter"/>
</dbReference>
<dbReference type="InterPro" id="IPR013783">
    <property type="entry name" value="Ig-like_fold"/>
</dbReference>
<evidence type="ECO:0000313" key="6">
    <source>
        <dbReference type="RefSeq" id="XP_007437022.1"/>
    </source>
</evidence>
<dbReference type="Gene3D" id="2.60.40.10">
    <property type="entry name" value="Immunoglobulins"/>
    <property type="match status" value="1"/>
</dbReference>
<reference evidence="6" key="1">
    <citation type="submission" date="2025-08" db="UniProtKB">
        <authorList>
            <consortium name="RefSeq"/>
        </authorList>
    </citation>
    <scope>IDENTIFICATION</scope>
    <source>
        <tissue evidence="6">Liver</tissue>
    </source>
</reference>
<dbReference type="SMART" id="SM00407">
    <property type="entry name" value="IGc1"/>
    <property type="match status" value="1"/>
</dbReference>
<dbReference type="PANTHER" id="PTHR16675:SF160">
    <property type="entry name" value="T-CELL SURFACE GLYCOPROTEIN CD1A"/>
    <property type="match status" value="1"/>
</dbReference>
<protein>
    <submittedName>
        <fullName evidence="6">Antigen-presenting glycoprotein CD1d-like</fullName>
    </submittedName>
</protein>
<dbReference type="Pfam" id="PF16497">
    <property type="entry name" value="MHC_I_3"/>
    <property type="match status" value="1"/>
</dbReference>
<dbReference type="GO" id="GO:0071723">
    <property type="term" value="F:lipopeptide binding"/>
    <property type="evidence" value="ECO:0007669"/>
    <property type="project" value="TreeGrafter"/>
</dbReference>
<dbReference type="InterPro" id="IPR007110">
    <property type="entry name" value="Ig-like_dom"/>
</dbReference>
<evidence type="ECO:0000256" key="2">
    <source>
        <dbReference type="SAM" id="Phobius"/>
    </source>
</evidence>
<dbReference type="Gene3D" id="3.30.500.10">
    <property type="entry name" value="MHC class I-like antigen recognition-like"/>
    <property type="match status" value="1"/>
</dbReference>
<dbReference type="InterPro" id="IPR011161">
    <property type="entry name" value="MHC_I-like_Ag-recog"/>
</dbReference>
<evidence type="ECO:0000256" key="1">
    <source>
        <dbReference type="ARBA" id="ARBA00023180"/>
    </source>
</evidence>
<feature type="signal peptide" evidence="3">
    <location>
        <begin position="1"/>
        <end position="26"/>
    </location>
</feature>
<gene>
    <name evidence="6" type="primary">LOC103054990</name>
</gene>
<evidence type="ECO:0000259" key="4">
    <source>
        <dbReference type="PROSITE" id="PS50835"/>
    </source>
</evidence>
<dbReference type="InterPro" id="IPR036179">
    <property type="entry name" value="Ig-like_dom_sf"/>
</dbReference>
<dbReference type="InterPro" id="IPR050208">
    <property type="entry name" value="MHC_class-I_related"/>
</dbReference>
<keyword evidence="1" id="KW-0325">Glycoprotein</keyword>
<keyword evidence="3" id="KW-0732">Signal</keyword>
<dbReference type="GO" id="GO:0005615">
    <property type="term" value="C:extracellular space"/>
    <property type="evidence" value="ECO:0007669"/>
    <property type="project" value="TreeGrafter"/>
</dbReference>
<dbReference type="KEGG" id="pbi:103054990"/>
<dbReference type="GO" id="GO:0001916">
    <property type="term" value="P:positive regulation of T cell mediated cytotoxicity"/>
    <property type="evidence" value="ECO:0007669"/>
    <property type="project" value="TreeGrafter"/>
</dbReference>
<dbReference type="OMA" id="THCEFPR"/>
<dbReference type="GO" id="GO:0030884">
    <property type="term" value="F:exogenous lipid antigen binding"/>
    <property type="evidence" value="ECO:0007669"/>
    <property type="project" value="TreeGrafter"/>
</dbReference>
<evidence type="ECO:0000256" key="3">
    <source>
        <dbReference type="SAM" id="SignalP"/>
    </source>
</evidence>
<dbReference type="Pfam" id="PF07654">
    <property type="entry name" value="C1-set"/>
    <property type="match status" value="1"/>
</dbReference>
<feature type="chain" id="PRO_5039950298" evidence="3">
    <location>
        <begin position="27"/>
        <end position="355"/>
    </location>
</feature>
<dbReference type="RefSeq" id="XP_007437022.1">
    <property type="nucleotide sequence ID" value="XM_007436960.3"/>
</dbReference>
<dbReference type="AlphaFoldDB" id="A0A9F2WHQ0"/>
<keyword evidence="2" id="KW-1133">Transmembrane helix</keyword>
<dbReference type="PROSITE" id="PS50835">
    <property type="entry name" value="IG_LIKE"/>
    <property type="match status" value="1"/>
</dbReference>
<dbReference type="SUPFAM" id="SSF54452">
    <property type="entry name" value="MHC antigen-recognition domain"/>
    <property type="match status" value="1"/>
</dbReference>
<name>A0A9F2WHQ0_PYTBI</name>
<dbReference type="InterPro" id="IPR011162">
    <property type="entry name" value="MHC_I/II-like_Ag-recog"/>
</dbReference>
<sequence length="355" mass="39493">MPSVASPRIWLLPLVCFLCSPCGCGAQAASPFPLPEALYTFRLLQTAVFPNNKSADIQGLAMLGDVETHSLDSHTGKIKFLQPWSQSVFPAFFWAIMESVFRTYFAGFQQTVINITHTLNGSYPIVVQSLLFCETDSIGLTRAFYDAALNGEAVVTYQADKSMWFALKKDKTGLYIQDFLNQDNGTTTTLHNLLTTKCIEALHNFLQAGKATVDRQVPPDGMVFTEKSSVPDSQLLVCRVTGFHPRQINVSWLQDGTEVSAESTGILPNHDVTYQIRRSLIIKSRDTHNYACKIQHSALGKSAIIIPWGEKSSNKAVPAVIGILVCVALIIMVVLIFRWKKRREYQGIAERDPPY</sequence>
<feature type="transmembrane region" description="Helical" evidence="2">
    <location>
        <begin position="316"/>
        <end position="337"/>
    </location>
</feature>
<organism evidence="5 6">
    <name type="scientific">Python bivittatus</name>
    <name type="common">Burmese python</name>
    <name type="synonym">Python molurus bivittatus</name>
    <dbReference type="NCBI Taxonomy" id="176946"/>
    <lineage>
        <taxon>Eukaryota</taxon>
        <taxon>Metazoa</taxon>
        <taxon>Chordata</taxon>
        <taxon>Craniata</taxon>
        <taxon>Vertebrata</taxon>
        <taxon>Euteleostomi</taxon>
        <taxon>Lepidosauria</taxon>
        <taxon>Squamata</taxon>
        <taxon>Bifurcata</taxon>
        <taxon>Unidentata</taxon>
        <taxon>Episquamata</taxon>
        <taxon>Toxicofera</taxon>
        <taxon>Serpentes</taxon>
        <taxon>Henophidia</taxon>
        <taxon>Pythonidae</taxon>
        <taxon>Python</taxon>
    </lineage>
</organism>
<dbReference type="GO" id="GO:0048006">
    <property type="term" value="P:antigen processing and presentation, endogenous lipid antigen via MHC class Ib"/>
    <property type="evidence" value="ECO:0007669"/>
    <property type="project" value="TreeGrafter"/>
</dbReference>
<evidence type="ECO:0000313" key="5">
    <source>
        <dbReference type="Proteomes" id="UP000695026"/>
    </source>
</evidence>
<keyword evidence="2" id="KW-0812">Transmembrane</keyword>
<dbReference type="InterPro" id="IPR003597">
    <property type="entry name" value="Ig_C1-set"/>
</dbReference>